<evidence type="ECO:0000313" key="5">
    <source>
        <dbReference type="EMBL" id="RHN52673.1"/>
    </source>
</evidence>
<proteinExistence type="predicted"/>
<comment type="caution">
    <text evidence="5">The sequence shown here is derived from an EMBL/GenBank/DDBJ whole genome shotgun (WGS) entry which is preliminary data.</text>
</comment>
<name>A0A396HJA7_MEDTR</name>
<dbReference type="PANTHER" id="PTHR46621:SF1">
    <property type="entry name" value="SNRNA-ACTIVATING PROTEIN COMPLEX SUBUNIT 4"/>
    <property type="match status" value="1"/>
</dbReference>
<dbReference type="GO" id="GO:0003677">
    <property type="term" value="F:DNA binding"/>
    <property type="evidence" value="ECO:0007669"/>
    <property type="project" value="UniProtKB-KW"/>
</dbReference>
<dbReference type="AlphaFoldDB" id="A0A396HJA7"/>
<dbReference type="EMBL" id="PSQE01000006">
    <property type="protein sequence ID" value="RHN52673.1"/>
    <property type="molecule type" value="Genomic_DNA"/>
</dbReference>
<sequence length="145" mass="16487">MCYGPDENSLVANYKMVLERFPLSLPKKKWSDKERENLSKGIKQQFQETLLQISVDRMSSECLPGDANDMDNLIESVKGLEITPARIREFLPKVNWDRLASMYATGRTGAECESRISSWALQTSMTITITDSLSFLVFHKSSRST</sequence>
<dbReference type="PANTHER" id="PTHR46621">
    <property type="entry name" value="SNRNA-ACTIVATING PROTEIN COMPLEX SUBUNIT 4"/>
    <property type="match status" value="1"/>
</dbReference>
<gene>
    <name evidence="5" type="ORF">MtrunA17_Chr6g0483061</name>
</gene>
<dbReference type="InterPro" id="IPR051575">
    <property type="entry name" value="Myb-like_DNA-bd"/>
</dbReference>
<evidence type="ECO:0000256" key="4">
    <source>
        <dbReference type="ARBA" id="ARBA00023242"/>
    </source>
</evidence>
<protein>
    <submittedName>
        <fullName evidence="5">Putative Homeobox domain-containing protein</fullName>
    </submittedName>
</protein>
<evidence type="ECO:0000256" key="1">
    <source>
        <dbReference type="ARBA" id="ARBA00023015"/>
    </source>
</evidence>
<keyword evidence="5" id="KW-0371">Homeobox</keyword>
<dbReference type="Gramene" id="rna37371">
    <property type="protein sequence ID" value="RHN52673.1"/>
    <property type="gene ID" value="gene37371"/>
</dbReference>
<keyword evidence="2 5" id="KW-0238">DNA-binding</keyword>
<keyword evidence="1" id="KW-0805">Transcription regulation</keyword>
<keyword evidence="4" id="KW-0539">Nucleus</keyword>
<dbReference type="Proteomes" id="UP000265566">
    <property type="component" value="Chromosome 6"/>
</dbReference>
<reference evidence="5" key="1">
    <citation type="journal article" date="2018" name="Nat. Plants">
        <title>Whole-genome landscape of Medicago truncatula symbiotic genes.</title>
        <authorList>
            <person name="Pecrix Y."/>
            <person name="Gamas P."/>
            <person name="Carrere S."/>
        </authorList>
    </citation>
    <scope>NUCLEOTIDE SEQUENCE</scope>
    <source>
        <tissue evidence="5">Leaves</tissue>
    </source>
</reference>
<accession>A0A396HJA7</accession>
<keyword evidence="3" id="KW-0804">Transcription</keyword>
<evidence type="ECO:0000256" key="2">
    <source>
        <dbReference type="ARBA" id="ARBA00023125"/>
    </source>
</evidence>
<organism evidence="5">
    <name type="scientific">Medicago truncatula</name>
    <name type="common">Barrel medic</name>
    <name type="synonym">Medicago tribuloides</name>
    <dbReference type="NCBI Taxonomy" id="3880"/>
    <lineage>
        <taxon>Eukaryota</taxon>
        <taxon>Viridiplantae</taxon>
        <taxon>Streptophyta</taxon>
        <taxon>Embryophyta</taxon>
        <taxon>Tracheophyta</taxon>
        <taxon>Spermatophyta</taxon>
        <taxon>Magnoliopsida</taxon>
        <taxon>eudicotyledons</taxon>
        <taxon>Gunneridae</taxon>
        <taxon>Pentapetalae</taxon>
        <taxon>rosids</taxon>
        <taxon>fabids</taxon>
        <taxon>Fabales</taxon>
        <taxon>Fabaceae</taxon>
        <taxon>Papilionoideae</taxon>
        <taxon>50 kb inversion clade</taxon>
        <taxon>NPAAA clade</taxon>
        <taxon>Hologalegina</taxon>
        <taxon>IRL clade</taxon>
        <taxon>Trifolieae</taxon>
        <taxon>Medicago</taxon>
    </lineage>
</organism>
<evidence type="ECO:0000256" key="3">
    <source>
        <dbReference type="ARBA" id="ARBA00023163"/>
    </source>
</evidence>